<dbReference type="InterPro" id="IPR036116">
    <property type="entry name" value="FN3_sf"/>
</dbReference>
<reference evidence="2" key="1">
    <citation type="journal article" date="2014" name="Front. Microbiol.">
        <title>High frequency of phylogenetically diverse reductive dehalogenase-homologous genes in deep subseafloor sedimentary metagenomes.</title>
        <authorList>
            <person name="Kawai M."/>
            <person name="Futagami T."/>
            <person name="Toyoda A."/>
            <person name="Takaki Y."/>
            <person name="Nishi S."/>
            <person name="Hori S."/>
            <person name="Arai W."/>
            <person name="Tsubouchi T."/>
            <person name="Morono Y."/>
            <person name="Uchiyama I."/>
            <person name="Ito T."/>
            <person name="Fujiyama A."/>
            <person name="Inagaki F."/>
            <person name="Takami H."/>
        </authorList>
    </citation>
    <scope>NUCLEOTIDE SEQUENCE</scope>
    <source>
        <strain evidence="2">Expedition CK06-06</strain>
    </source>
</reference>
<feature type="non-terminal residue" evidence="2">
    <location>
        <position position="388"/>
    </location>
</feature>
<protein>
    <recommendedName>
        <fullName evidence="1">Fibronectin type-III domain-containing protein</fullName>
    </recommendedName>
</protein>
<feature type="non-terminal residue" evidence="2">
    <location>
        <position position="1"/>
    </location>
</feature>
<sequence>ANNGILYATDAAIAGIYRFQIGRDVSWGNSISGATPATANATGLKVAADGTLYVADKGTNGGVQRSLNAAGPSSEIEWSNAAGGPNKLPTGAQLQSLALAEGSNVLFATEKHVATPPSPWKLYTYTDTLTAIAPAPLAPENGSVATSATSVKFSWDTPANATPPFEYAVQYDTRDDFKTAIDLGPVNDPVNYVANAVPLTSGKTYYWRVRVEGPVKGVWSETWKVTTQLQAEFNAPVPGGPTERGTAPGGWDAPLSPTFSWGAYKNATGYHFQLAKDAAFTDVITDENLGTVTSYQYTGALDNSTTYYWRVKALGADTDTDWSVVAGFTTLDKPAPAAPPVVVKEVPAPIINIPPAPPAQEIVIPPSPPAPAPIAPSYIWGIVAIGAI</sequence>
<dbReference type="Gene3D" id="2.60.40.10">
    <property type="entry name" value="Immunoglobulins"/>
    <property type="match status" value="2"/>
</dbReference>
<dbReference type="SUPFAM" id="SSF49265">
    <property type="entry name" value="Fibronectin type III"/>
    <property type="match status" value="2"/>
</dbReference>
<proteinExistence type="predicted"/>
<dbReference type="AlphaFoldDB" id="X1FM44"/>
<dbReference type="InterPro" id="IPR013783">
    <property type="entry name" value="Ig-like_fold"/>
</dbReference>
<evidence type="ECO:0000259" key="1">
    <source>
        <dbReference type="PROSITE" id="PS50853"/>
    </source>
</evidence>
<evidence type="ECO:0000313" key="2">
    <source>
        <dbReference type="EMBL" id="GAH33580.1"/>
    </source>
</evidence>
<dbReference type="InterPro" id="IPR003961">
    <property type="entry name" value="FN3_dom"/>
</dbReference>
<dbReference type="EMBL" id="BARU01007865">
    <property type="protein sequence ID" value="GAH33580.1"/>
    <property type="molecule type" value="Genomic_DNA"/>
</dbReference>
<name>X1FM44_9ZZZZ</name>
<dbReference type="PROSITE" id="PS50853">
    <property type="entry name" value="FN3"/>
    <property type="match status" value="1"/>
</dbReference>
<accession>X1FM44</accession>
<gene>
    <name evidence="2" type="ORF">S03H2_15462</name>
</gene>
<comment type="caution">
    <text evidence="2">The sequence shown here is derived from an EMBL/GenBank/DDBJ whole genome shotgun (WGS) entry which is preliminary data.</text>
</comment>
<organism evidence="2">
    <name type="scientific">marine sediment metagenome</name>
    <dbReference type="NCBI Taxonomy" id="412755"/>
    <lineage>
        <taxon>unclassified sequences</taxon>
        <taxon>metagenomes</taxon>
        <taxon>ecological metagenomes</taxon>
    </lineage>
</organism>
<feature type="domain" description="Fibronectin type-III" evidence="1">
    <location>
        <begin position="135"/>
        <end position="230"/>
    </location>
</feature>